<dbReference type="RefSeq" id="WP_008517785.1">
    <property type="nucleotide sequence ID" value="NZ_ACJM01000013.1"/>
</dbReference>
<dbReference type="Pfam" id="PF01687">
    <property type="entry name" value="Flavokinase"/>
    <property type="match status" value="1"/>
</dbReference>
<evidence type="ECO:0000256" key="10">
    <source>
        <dbReference type="ARBA" id="ARBA00022827"/>
    </source>
</evidence>
<dbReference type="InterPro" id="IPR015864">
    <property type="entry name" value="FAD_synthase"/>
</dbReference>
<dbReference type="SUPFAM" id="SSF52374">
    <property type="entry name" value="Nucleotidylyl transferase"/>
    <property type="match status" value="1"/>
</dbReference>
<dbReference type="GO" id="GO:0009398">
    <property type="term" value="P:FMN biosynthetic process"/>
    <property type="evidence" value="ECO:0007669"/>
    <property type="project" value="UniProtKB-UniRule"/>
</dbReference>
<evidence type="ECO:0000313" key="17">
    <source>
        <dbReference type="EMBL" id="EEG76777.1"/>
    </source>
</evidence>
<sequence length="310" mass="33892">MEIIQGIQSFRKKCDGCAVVALGNFDGVHLGHREIINTTVKTAKKHGAKSAVLIFSPHPLSVLAPDKAPALLMTMEDRIHMLGQVGVDYVIVHPFNREFAGMPPESFATEVLHGKLGVSGVVVGFDYSFGRRGLGNPAELKLLGERLGFTVEVVNPVSVHGEPVGSTAVRKLLLEGRVEAAADMLGYPFYLRGEVVHGDGRGRTLGFPTANLQVPCEIIRPAHGVYLTKALLGEERFWAVTNVGKRPTFCKTEPSVEVHLLDTQKNLYGHELMVEFIQKIREEKAFSGPEALRAQIRNDIDLARTIIAKA</sequence>
<dbReference type="InterPro" id="IPR015865">
    <property type="entry name" value="Riboflavin_kinase_bac/euk"/>
</dbReference>
<dbReference type="EC" id="2.7.7.2" evidence="15"/>
<dbReference type="FunFam" id="3.40.50.620:FF:000021">
    <property type="entry name" value="Riboflavin biosynthesis protein"/>
    <property type="match status" value="1"/>
</dbReference>
<keyword evidence="5 15" id="KW-0288">FMN</keyword>
<dbReference type="InterPro" id="IPR023468">
    <property type="entry name" value="Riboflavin_kinase"/>
</dbReference>
<dbReference type="NCBIfam" id="NF004162">
    <property type="entry name" value="PRK05627.1-5"/>
    <property type="match status" value="1"/>
</dbReference>
<dbReference type="InterPro" id="IPR014729">
    <property type="entry name" value="Rossmann-like_a/b/a_fold"/>
</dbReference>
<evidence type="ECO:0000256" key="15">
    <source>
        <dbReference type="PIRNR" id="PIRNR004491"/>
    </source>
</evidence>
<comment type="pathway">
    <text evidence="3 15">Cofactor biosynthesis; FMN biosynthesis; FMN from riboflavin (ATP route): step 1/1.</text>
</comment>
<keyword evidence="11 15" id="KW-0067">ATP-binding</keyword>
<evidence type="ECO:0000256" key="6">
    <source>
        <dbReference type="ARBA" id="ARBA00022679"/>
    </source>
</evidence>
<keyword evidence="9 15" id="KW-0418">Kinase</keyword>
<dbReference type="CDD" id="cd02064">
    <property type="entry name" value="FAD_synthetase_N"/>
    <property type="match status" value="1"/>
</dbReference>
<evidence type="ECO:0000256" key="1">
    <source>
        <dbReference type="ARBA" id="ARBA00002121"/>
    </source>
</evidence>
<dbReference type="GO" id="GO:0005524">
    <property type="term" value="F:ATP binding"/>
    <property type="evidence" value="ECO:0007669"/>
    <property type="project" value="UniProtKB-UniRule"/>
</dbReference>
<keyword evidence="6 15" id="KW-0808">Transferase</keyword>
<evidence type="ECO:0000256" key="11">
    <source>
        <dbReference type="ARBA" id="ARBA00022840"/>
    </source>
</evidence>
<keyword evidence="4 15" id="KW-0285">Flavoprotein</keyword>
<dbReference type="SUPFAM" id="SSF82114">
    <property type="entry name" value="Riboflavin kinase-like"/>
    <property type="match status" value="1"/>
</dbReference>
<reference evidence="17 18" key="1">
    <citation type="submission" date="2009-02" db="EMBL/GenBank/DDBJ databases">
        <title>Sequencing of the draft genome and assembly of Dethiobacter alkaliphilus AHT 1.</title>
        <authorList>
            <consortium name="US DOE Joint Genome Institute (JGI-PGF)"/>
            <person name="Lucas S."/>
            <person name="Copeland A."/>
            <person name="Lapidus A."/>
            <person name="Glavina del Rio T."/>
            <person name="Dalin E."/>
            <person name="Tice H."/>
            <person name="Bruce D."/>
            <person name="Goodwin L."/>
            <person name="Pitluck S."/>
            <person name="Larimer F."/>
            <person name="Land M.L."/>
            <person name="Hauser L."/>
            <person name="Muyzer G."/>
        </authorList>
    </citation>
    <scope>NUCLEOTIDE SEQUENCE [LARGE SCALE GENOMIC DNA]</scope>
    <source>
        <strain evidence="17 18">AHT 1</strain>
    </source>
</reference>
<dbReference type="InterPro" id="IPR004821">
    <property type="entry name" value="Cyt_trans-like"/>
</dbReference>
<keyword evidence="7 15" id="KW-0548">Nucleotidyltransferase</keyword>
<dbReference type="GO" id="GO:0003919">
    <property type="term" value="F:FMN adenylyltransferase activity"/>
    <property type="evidence" value="ECO:0007669"/>
    <property type="project" value="UniProtKB-UniRule"/>
</dbReference>
<keyword evidence="10 15" id="KW-0274">FAD</keyword>
<evidence type="ECO:0000256" key="13">
    <source>
        <dbReference type="ARBA" id="ARBA00047880"/>
    </source>
</evidence>
<dbReference type="EC" id="2.7.1.26" evidence="15"/>
<organism evidence="17 18">
    <name type="scientific">Dethiobacter alkaliphilus AHT 1</name>
    <dbReference type="NCBI Taxonomy" id="555088"/>
    <lineage>
        <taxon>Bacteria</taxon>
        <taxon>Bacillati</taxon>
        <taxon>Bacillota</taxon>
        <taxon>Dethiobacteria</taxon>
        <taxon>Dethiobacterales</taxon>
        <taxon>Dethiobacteraceae</taxon>
        <taxon>Dethiobacter</taxon>
    </lineage>
</organism>
<dbReference type="Proteomes" id="UP000006443">
    <property type="component" value="Unassembled WGS sequence"/>
</dbReference>
<dbReference type="NCBIfam" id="TIGR00083">
    <property type="entry name" value="ribF"/>
    <property type="match status" value="1"/>
</dbReference>
<comment type="similarity">
    <text evidence="15">Belongs to the ribF family.</text>
</comment>
<evidence type="ECO:0000256" key="9">
    <source>
        <dbReference type="ARBA" id="ARBA00022777"/>
    </source>
</evidence>
<dbReference type="GO" id="GO:0006747">
    <property type="term" value="P:FAD biosynthetic process"/>
    <property type="evidence" value="ECO:0007669"/>
    <property type="project" value="UniProtKB-UniRule"/>
</dbReference>
<keyword evidence="8 15" id="KW-0547">Nucleotide-binding</keyword>
<keyword evidence="18" id="KW-1185">Reference proteome</keyword>
<protein>
    <recommendedName>
        <fullName evidence="15">Riboflavin biosynthesis protein</fullName>
    </recommendedName>
    <domain>
        <recommendedName>
            <fullName evidence="15">Riboflavin kinase</fullName>
            <ecNumber evidence="15">2.7.1.26</ecNumber>
        </recommendedName>
        <alternativeName>
            <fullName evidence="15">Flavokinase</fullName>
        </alternativeName>
    </domain>
    <domain>
        <recommendedName>
            <fullName evidence="15">FMN adenylyltransferase</fullName>
            <ecNumber evidence="15">2.7.7.2</ecNumber>
        </recommendedName>
        <alternativeName>
            <fullName evidence="15">FAD pyrophosphorylase</fullName>
        </alternativeName>
        <alternativeName>
            <fullName evidence="15">FAD synthase</fullName>
        </alternativeName>
    </domain>
</protein>
<accession>C0GIW3</accession>
<dbReference type="Gene3D" id="3.40.50.620">
    <property type="entry name" value="HUPs"/>
    <property type="match status" value="1"/>
</dbReference>
<comment type="function">
    <text evidence="1">Catalyzes the phosphorylation of riboflavin to FMN followed by the adenylation of FMN to FAD.</text>
</comment>
<evidence type="ECO:0000256" key="8">
    <source>
        <dbReference type="ARBA" id="ARBA00022741"/>
    </source>
</evidence>
<dbReference type="PIRSF" id="PIRSF004491">
    <property type="entry name" value="FAD_Synth"/>
    <property type="match status" value="1"/>
</dbReference>
<dbReference type="STRING" id="555088.DealDRAFT_2422"/>
<dbReference type="Gene3D" id="2.40.30.30">
    <property type="entry name" value="Riboflavin kinase-like"/>
    <property type="match status" value="1"/>
</dbReference>
<evidence type="ECO:0000259" key="16">
    <source>
        <dbReference type="SMART" id="SM00904"/>
    </source>
</evidence>
<dbReference type="GO" id="GO:0008531">
    <property type="term" value="F:riboflavin kinase activity"/>
    <property type="evidence" value="ECO:0007669"/>
    <property type="project" value="UniProtKB-UniRule"/>
</dbReference>
<keyword evidence="12" id="KW-0511">Multifunctional enzyme</keyword>
<dbReference type="SMART" id="SM00904">
    <property type="entry name" value="Flavokinase"/>
    <property type="match status" value="1"/>
</dbReference>
<dbReference type="GO" id="GO:0009231">
    <property type="term" value="P:riboflavin biosynthetic process"/>
    <property type="evidence" value="ECO:0007669"/>
    <property type="project" value="InterPro"/>
</dbReference>
<dbReference type="InterPro" id="IPR023465">
    <property type="entry name" value="Riboflavin_kinase_dom_sf"/>
</dbReference>
<evidence type="ECO:0000256" key="5">
    <source>
        <dbReference type="ARBA" id="ARBA00022643"/>
    </source>
</evidence>
<gene>
    <name evidence="17" type="ORF">DealDRAFT_2422</name>
</gene>
<proteinExistence type="inferred from homology"/>
<dbReference type="NCBIfam" id="NF004160">
    <property type="entry name" value="PRK05627.1-3"/>
    <property type="match status" value="1"/>
</dbReference>
<evidence type="ECO:0000256" key="4">
    <source>
        <dbReference type="ARBA" id="ARBA00022630"/>
    </source>
</evidence>
<evidence type="ECO:0000256" key="14">
    <source>
        <dbReference type="ARBA" id="ARBA00049494"/>
    </source>
</evidence>
<dbReference type="PANTHER" id="PTHR22749:SF6">
    <property type="entry name" value="RIBOFLAVIN KINASE"/>
    <property type="match status" value="1"/>
</dbReference>
<evidence type="ECO:0000256" key="12">
    <source>
        <dbReference type="ARBA" id="ARBA00023268"/>
    </source>
</evidence>
<dbReference type="eggNOG" id="COG0196">
    <property type="taxonomic scope" value="Bacteria"/>
</dbReference>
<evidence type="ECO:0000256" key="7">
    <source>
        <dbReference type="ARBA" id="ARBA00022695"/>
    </source>
</evidence>
<dbReference type="OrthoDB" id="9803667at2"/>
<dbReference type="UniPathway" id="UPA00277">
    <property type="reaction ID" value="UER00407"/>
</dbReference>
<dbReference type="AlphaFoldDB" id="C0GIW3"/>
<evidence type="ECO:0000313" key="18">
    <source>
        <dbReference type="Proteomes" id="UP000006443"/>
    </source>
</evidence>
<comment type="catalytic activity">
    <reaction evidence="14 15">
        <text>FMN + ATP + H(+) = FAD + diphosphate</text>
        <dbReference type="Rhea" id="RHEA:17237"/>
        <dbReference type="ChEBI" id="CHEBI:15378"/>
        <dbReference type="ChEBI" id="CHEBI:30616"/>
        <dbReference type="ChEBI" id="CHEBI:33019"/>
        <dbReference type="ChEBI" id="CHEBI:57692"/>
        <dbReference type="ChEBI" id="CHEBI:58210"/>
        <dbReference type="EC" id="2.7.7.2"/>
    </reaction>
</comment>
<comment type="caution">
    <text evidence="17">The sequence shown here is derived from an EMBL/GenBank/DDBJ whole genome shotgun (WGS) entry which is preliminary data.</text>
</comment>
<dbReference type="EMBL" id="ACJM01000013">
    <property type="protein sequence ID" value="EEG76777.1"/>
    <property type="molecule type" value="Genomic_DNA"/>
</dbReference>
<dbReference type="InterPro" id="IPR002606">
    <property type="entry name" value="Riboflavin_kinase_bac"/>
</dbReference>
<dbReference type="Pfam" id="PF06574">
    <property type="entry name" value="FAD_syn"/>
    <property type="match status" value="1"/>
</dbReference>
<dbReference type="UniPathway" id="UPA00276">
    <property type="reaction ID" value="UER00406"/>
</dbReference>
<comment type="pathway">
    <text evidence="2 15">Cofactor biosynthesis; FAD biosynthesis; FAD from FMN: step 1/1.</text>
</comment>
<dbReference type="FunFam" id="2.40.30.30:FF:000003">
    <property type="entry name" value="Riboflavin biosynthesis protein"/>
    <property type="match status" value="1"/>
</dbReference>
<feature type="domain" description="Riboflavin kinase" evidence="16">
    <location>
        <begin position="184"/>
        <end position="308"/>
    </location>
</feature>
<evidence type="ECO:0000256" key="3">
    <source>
        <dbReference type="ARBA" id="ARBA00005201"/>
    </source>
</evidence>
<dbReference type="PANTHER" id="PTHR22749">
    <property type="entry name" value="RIBOFLAVIN KINASE/FMN ADENYLYLTRANSFERASE"/>
    <property type="match status" value="1"/>
</dbReference>
<dbReference type="NCBIfam" id="TIGR00125">
    <property type="entry name" value="cyt_tran_rel"/>
    <property type="match status" value="1"/>
</dbReference>
<evidence type="ECO:0000256" key="2">
    <source>
        <dbReference type="ARBA" id="ARBA00004726"/>
    </source>
</evidence>
<name>C0GIW3_DETAL</name>
<comment type="catalytic activity">
    <reaction evidence="13 15">
        <text>riboflavin + ATP = FMN + ADP + H(+)</text>
        <dbReference type="Rhea" id="RHEA:14357"/>
        <dbReference type="ChEBI" id="CHEBI:15378"/>
        <dbReference type="ChEBI" id="CHEBI:30616"/>
        <dbReference type="ChEBI" id="CHEBI:57986"/>
        <dbReference type="ChEBI" id="CHEBI:58210"/>
        <dbReference type="ChEBI" id="CHEBI:456216"/>
        <dbReference type="EC" id="2.7.1.26"/>
    </reaction>
</comment>